<evidence type="ECO:0000259" key="5">
    <source>
        <dbReference type="Pfam" id="PF10502"/>
    </source>
</evidence>
<gene>
    <name evidence="6" type="primary">lepB</name>
    <name evidence="6" type="ORF">VPK24_03870</name>
</gene>
<proteinExistence type="inferred from homology"/>
<sequence>MSTQPPKSKRLRNGQSLRPFSRPSASGKAPQGNHGGRRQWQQWIPSLTATLRQAPAWTWQQRHWWGSGLVAILTMGAMRSLVIDSYLVTLPTMRPTLQPGDRLLIDKVSYQWRNPDRGELVAFMPPGTPNQPRGVLVNRAIGLPGDRVEIQSGQLLVNQRPIAHGQSLAIEIGDLAPVRVPAATYFVMSDGSALGSAPALTFTYGYVPRQALVGRVMWRFFPLDHWGSPTTPTASPDPVPQ</sequence>
<evidence type="ECO:0000256" key="1">
    <source>
        <dbReference type="ARBA" id="ARBA00004401"/>
    </source>
</evidence>
<keyword evidence="7" id="KW-1185">Reference proteome</keyword>
<dbReference type="InterPro" id="IPR019533">
    <property type="entry name" value="Peptidase_S26"/>
</dbReference>
<comment type="catalytic activity">
    <reaction evidence="3">
        <text>Cleavage of hydrophobic, N-terminal signal or leader sequences from secreted and periplasmic proteins.</text>
        <dbReference type="EC" id="3.4.21.89"/>
    </reaction>
</comment>
<dbReference type="Proteomes" id="UP001604335">
    <property type="component" value="Unassembled WGS sequence"/>
</dbReference>
<dbReference type="PANTHER" id="PTHR43390:SF1">
    <property type="entry name" value="CHLOROPLAST PROCESSING PEPTIDASE"/>
    <property type="match status" value="1"/>
</dbReference>
<evidence type="ECO:0000313" key="6">
    <source>
        <dbReference type="EMBL" id="MFG3816763.1"/>
    </source>
</evidence>
<dbReference type="EMBL" id="JAZAQF010000021">
    <property type="protein sequence ID" value="MFG3816763.1"/>
    <property type="molecule type" value="Genomic_DNA"/>
</dbReference>
<dbReference type="NCBIfam" id="TIGR02227">
    <property type="entry name" value="sigpep_I_bact"/>
    <property type="match status" value="1"/>
</dbReference>
<evidence type="ECO:0000313" key="7">
    <source>
        <dbReference type="Proteomes" id="UP001604335"/>
    </source>
</evidence>
<comment type="similarity">
    <text evidence="2 3">Belongs to the peptidase S26 family.</text>
</comment>
<dbReference type="PRINTS" id="PR00727">
    <property type="entry name" value="LEADERPTASE"/>
</dbReference>
<evidence type="ECO:0000256" key="2">
    <source>
        <dbReference type="ARBA" id="ARBA00009370"/>
    </source>
</evidence>
<name>A0ABW7C6D3_9CYAN</name>
<feature type="domain" description="Peptidase S26" evidence="5">
    <location>
        <begin position="63"/>
        <end position="220"/>
    </location>
</feature>
<organism evidence="6 7">
    <name type="scientific">Limnothrix redekei LRLZ20PSL1</name>
    <dbReference type="NCBI Taxonomy" id="3112953"/>
    <lineage>
        <taxon>Bacteria</taxon>
        <taxon>Bacillati</taxon>
        <taxon>Cyanobacteriota</taxon>
        <taxon>Cyanophyceae</taxon>
        <taxon>Pseudanabaenales</taxon>
        <taxon>Pseudanabaenaceae</taxon>
        <taxon>Limnothrix</taxon>
    </lineage>
</organism>
<dbReference type="PANTHER" id="PTHR43390">
    <property type="entry name" value="SIGNAL PEPTIDASE I"/>
    <property type="match status" value="1"/>
</dbReference>
<dbReference type="EC" id="3.4.21.89" evidence="3"/>
<evidence type="ECO:0000256" key="3">
    <source>
        <dbReference type="RuleBase" id="RU362042"/>
    </source>
</evidence>
<protein>
    <recommendedName>
        <fullName evidence="3">Signal peptidase I</fullName>
        <ecNumber evidence="3">3.4.21.89</ecNumber>
    </recommendedName>
</protein>
<dbReference type="InterPro" id="IPR036286">
    <property type="entry name" value="LexA/Signal_pep-like_sf"/>
</dbReference>
<dbReference type="InterPro" id="IPR000223">
    <property type="entry name" value="Pept_S26A_signal_pept_1"/>
</dbReference>
<reference evidence="7" key="1">
    <citation type="journal article" date="2024" name="Algal Res.">
        <title>Biochemical, toxicological and genomic investigation of a high-biomass producing Limnothrix strain isolated from Italian shallow drinking water reservoir.</title>
        <authorList>
            <person name="Simonazzi M."/>
            <person name="Shishido T.K."/>
            <person name="Delbaje E."/>
            <person name="Wahlsten M."/>
            <person name="Fewer D.P."/>
            <person name="Sivonen K."/>
            <person name="Pezzolesi L."/>
            <person name="Pistocchi R."/>
        </authorList>
    </citation>
    <scope>NUCLEOTIDE SEQUENCE [LARGE SCALE GENOMIC DNA]</scope>
    <source>
        <strain evidence="7">LRLZ20PSL1</strain>
    </source>
</reference>
<dbReference type="Pfam" id="PF10502">
    <property type="entry name" value="Peptidase_S26"/>
    <property type="match status" value="1"/>
</dbReference>
<dbReference type="RefSeq" id="WP_393010837.1">
    <property type="nucleotide sequence ID" value="NZ_JAZAQF010000021.1"/>
</dbReference>
<dbReference type="GO" id="GO:0009003">
    <property type="term" value="F:signal peptidase activity"/>
    <property type="evidence" value="ECO:0007669"/>
    <property type="project" value="UniProtKB-EC"/>
</dbReference>
<dbReference type="CDD" id="cd06530">
    <property type="entry name" value="S26_SPase_I"/>
    <property type="match status" value="1"/>
</dbReference>
<dbReference type="SUPFAM" id="SSF51306">
    <property type="entry name" value="LexA/Signal peptidase"/>
    <property type="match status" value="1"/>
</dbReference>
<evidence type="ECO:0000256" key="4">
    <source>
        <dbReference type="SAM" id="MobiDB-lite"/>
    </source>
</evidence>
<comment type="caution">
    <text evidence="6">The sequence shown here is derived from an EMBL/GenBank/DDBJ whole genome shotgun (WGS) entry which is preliminary data.</text>
</comment>
<accession>A0ABW7C6D3</accession>
<dbReference type="Gene3D" id="2.10.109.10">
    <property type="entry name" value="Umud Fragment, subunit A"/>
    <property type="match status" value="1"/>
</dbReference>
<comment type="subcellular location">
    <subcellularLocation>
        <location evidence="1">Cell membrane</location>
        <topology evidence="1">Single-pass type II membrane protein</topology>
    </subcellularLocation>
    <subcellularLocation>
        <location evidence="3">Membrane</location>
        <topology evidence="3">Single-pass type II membrane protein</topology>
    </subcellularLocation>
</comment>
<feature type="region of interest" description="Disordered" evidence="4">
    <location>
        <begin position="1"/>
        <end position="38"/>
    </location>
</feature>
<keyword evidence="3" id="KW-0645">Protease</keyword>
<keyword evidence="3 6" id="KW-0378">Hydrolase</keyword>